<proteinExistence type="predicted"/>
<evidence type="ECO:0000259" key="1">
    <source>
        <dbReference type="Pfam" id="PF00291"/>
    </source>
</evidence>
<protein>
    <recommendedName>
        <fullName evidence="1">Tryptophan synthase beta chain-like PALP domain-containing protein</fullName>
    </recommendedName>
</protein>
<dbReference type="Proteomes" id="UP000641853">
    <property type="component" value="Unassembled WGS sequence"/>
</dbReference>
<dbReference type="CDD" id="cd01561">
    <property type="entry name" value="CBS_like"/>
    <property type="match status" value="1"/>
</dbReference>
<dbReference type="Pfam" id="PF00291">
    <property type="entry name" value="PALP"/>
    <property type="match status" value="2"/>
</dbReference>
<dbReference type="InterPro" id="IPR036052">
    <property type="entry name" value="TrpB-like_PALP_sf"/>
</dbReference>
<organism evidence="2 3">
    <name type="scientific">Aspergillus felis</name>
    <dbReference type="NCBI Taxonomy" id="1287682"/>
    <lineage>
        <taxon>Eukaryota</taxon>
        <taxon>Fungi</taxon>
        <taxon>Dikarya</taxon>
        <taxon>Ascomycota</taxon>
        <taxon>Pezizomycotina</taxon>
        <taxon>Eurotiomycetes</taxon>
        <taxon>Eurotiomycetidae</taxon>
        <taxon>Eurotiales</taxon>
        <taxon>Aspergillaceae</taxon>
        <taxon>Aspergillus</taxon>
        <taxon>Aspergillus subgen. Fumigati</taxon>
    </lineage>
</organism>
<accession>A0A8H6R5H2</accession>
<reference evidence="2" key="1">
    <citation type="submission" date="2020-06" db="EMBL/GenBank/DDBJ databases">
        <title>Draft genome sequences of strains closely related to Aspergillus parafelis and Aspergillus hiratsukae.</title>
        <authorList>
            <person name="Dos Santos R.A.C."/>
            <person name="Rivero-Menendez O."/>
            <person name="Steenwyk J.L."/>
            <person name="Mead M.E."/>
            <person name="Goldman G.H."/>
            <person name="Alastruey-Izquierdo A."/>
            <person name="Rokas A."/>
        </authorList>
    </citation>
    <scope>NUCLEOTIDE SEQUENCE</scope>
    <source>
        <strain evidence="2">CNM-CM7691</strain>
    </source>
</reference>
<dbReference type="SUPFAM" id="SSF53686">
    <property type="entry name" value="Tryptophan synthase beta subunit-like PLP-dependent enzymes"/>
    <property type="match status" value="1"/>
</dbReference>
<dbReference type="InterPro" id="IPR050214">
    <property type="entry name" value="Cys_Synth/Cystath_Beta-Synth"/>
</dbReference>
<keyword evidence="3" id="KW-1185">Reference proteome</keyword>
<evidence type="ECO:0000313" key="2">
    <source>
        <dbReference type="EMBL" id="KAF7184202.1"/>
    </source>
</evidence>
<feature type="domain" description="Tryptophan synthase beta chain-like PALP" evidence="1">
    <location>
        <begin position="14"/>
        <end position="86"/>
    </location>
</feature>
<dbReference type="EMBL" id="JACBAG010001662">
    <property type="protein sequence ID" value="KAF7184202.1"/>
    <property type="molecule type" value="Genomic_DNA"/>
</dbReference>
<dbReference type="PANTHER" id="PTHR10314">
    <property type="entry name" value="CYSTATHIONINE BETA-SYNTHASE"/>
    <property type="match status" value="1"/>
</dbReference>
<dbReference type="Gene3D" id="3.40.50.1100">
    <property type="match status" value="5"/>
</dbReference>
<feature type="domain" description="Tryptophan synthase beta chain-like PALP" evidence="1">
    <location>
        <begin position="167"/>
        <end position="264"/>
    </location>
</feature>
<comment type="caution">
    <text evidence="2">The sequence shown here is derived from an EMBL/GenBank/DDBJ whole genome shotgun (WGS) entry which is preliminary data.</text>
</comment>
<sequence length="281" mass="30158">MPLPPRPVHSSLELIGNTPVVQLRHVVPDHCAQIFVKLESVNTTGSYKDRMAKSMVEEAERRGDLKPGMTVVEATGGSTVSSNAYAVEKLRTIEAFGANLDLVHSPSGKITADLVPSMICRAEAVVDGNNCCFTNQFKNRDALVGYETIGHELLHQFPERIDAFCGAWPKIHIAVLEPASSPTITEGHPGVHGVEGVGIGYIPPLLDRQFYDEALAISKGEGRNMCRRLAKEEGLLVGTPTGLNVLAAIKIGQQLGPGKIVVIVAADTGLKYLNGSLFADR</sequence>
<evidence type="ECO:0000313" key="3">
    <source>
        <dbReference type="Proteomes" id="UP000641853"/>
    </source>
</evidence>
<gene>
    <name evidence="2" type="ORF">CNMCM7691_004827</name>
</gene>
<name>A0A8H6R5H2_9EURO</name>
<dbReference type="InterPro" id="IPR001926">
    <property type="entry name" value="TrpB-like_PALP"/>
</dbReference>
<dbReference type="AlphaFoldDB" id="A0A8H6R5H2"/>